<dbReference type="GO" id="GO:0015562">
    <property type="term" value="F:efflux transmembrane transporter activity"/>
    <property type="evidence" value="ECO:0007669"/>
    <property type="project" value="TreeGrafter"/>
</dbReference>
<evidence type="ECO:0000256" key="1">
    <source>
        <dbReference type="ARBA" id="ARBA00004236"/>
    </source>
</evidence>
<organism evidence="14">
    <name type="scientific">Collimonas fungivorans</name>
    <dbReference type="NCBI Taxonomy" id="158899"/>
    <lineage>
        <taxon>Bacteria</taxon>
        <taxon>Pseudomonadati</taxon>
        <taxon>Pseudomonadota</taxon>
        <taxon>Betaproteobacteria</taxon>
        <taxon>Burkholderiales</taxon>
        <taxon>Oxalobacteraceae</taxon>
        <taxon>Collimonas</taxon>
    </lineage>
</organism>
<dbReference type="Gene3D" id="2.40.420.20">
    <property type="match status" value="1"/>
</dbReference>
<evidence type="ECO:0000256" key="3">
    <source>
        <dbReference type="ARBA" id="ARBA00022448"/>
    </source>
</evidence>
<evidence type="ECO:0000259" key="12">
    <source>
        <dbReference type="Pfam" id="PF25944"/>
    </source>
</evidence>
<comment type="subcellular location">
    <subcellularLocation>
        <location evidence="1">Cell membrane</location>
    </subcellularLocation>
</comment>
<keyword evidence="6 8" id="KW-0175">Coiled coil</keyword>
<evidence type="ECO:0000256" key="6">
    <source>
        <dbReference type="ARBA" id="ARBA00023054"/>
    </source>
</evidence>
<dbReference type="Pfam" id="PF25876">
    <property type="entry name" value="HH_MFP_RND"/>
    <property type="match status" value="1"/>
</dbReference>
<dbReference type="InterPro" id="IPR058626">
    <property type="entry name" value="MdtA-like_b-barrel"/>
</dbReference>
<proteinExistence type="inferred from homology"/>
<dbReference type="SUPFAM" id="SSF111369">
    <property type="entry name" value="HlyD-like secretion proteins"/>
    <property type="match status" value="1"/>
</dbReference>
<feature type="coiled-coil region" evidence="8">
    <location>
        <begin position="116"/>
        <end position="195"/>
    </location>
</feature>
<dbReference type="PATRIC" id="fig|158899.10.peg.3817"/>
<evidence type="ECO:0000259" key="10">
    <source>
        <dbReference type="Pfam" id="PF25876"/>
    </source>
</evidence>
<dbReference type="GO" id="GO:1990961">
    <property type="term" value="P:xenobiotic detoxification by transmembrane export across the plasma membrane"/>
    <property type="evidence" value="ECO:0007669"/>
    <property type="project" value="InterPro"/>
</dbReference>
<keyword evidence="7 9" id="KW-0472">Membrane</keyword>
<sequence>MKNGAPSNPSTSAMRPSNKKIVVYLVSAALLLLLAFALYRFFFHGGKEPQYLTAPVVTTDIQDTVLASGSLEALQQVSVGAQASGQLKSLKVVLGQEVKKGQLVAEIDSLTQQNALQNAESALTQVRAQLRSKQASLVQAQQNFKRQQRLLAGDAGSRESYETAEATLQATLADIDSLNAQIEQAKITVSTATLNLGYTKITAPIDGKVVSIVTKEGQTVNSAQLAPTIIVLAELKTMTVKALVSEADVIRVKPQQPVFFTILGDPDHRFHGKLRSVELAPDSIGSDASDSNKKSDANAAPIYYSARFDIPNPDNKLRISMTAQVSIVLSEVKAALVIPSTALGERGKDGRYQVKVLETKDGKHSVATRQVRIGINNVRAQVLDGLKAGEKVIVGEDSGTPPTDAAAVIMD</sequence>
<dbReference type="PANTHER" id="PTHR30469">
    <property type="entry name" value="MULTIDRUG RESISTANCE PROTEIN MDTA"/>
    <property type="match status" value="1"/>
</dbReference>
<evidence type="ECO:0000256" key="7">
    <source>
        <dbReference type="ARBA" id="ARBA00023136"/>
    </source>
</evidence>
<dbReference type="PANTHER" id="PTHR30469:SF33">
    <property type="entry name" value="SLR1207 PROTEIN"/>
    <property type="match status" value="1"/>
</dbReference>
<dbReference type="Pfam" id="PF25917">
    <property type="entry name" value="BSH_RND"/>
    <property type="match status" value="1"/>
</dbReference>
<dbReference type="GO" id="GO:0019898">
    <property type="term" value="C:extrinsic component of membrane"/>
    <property type="evidence" value="ECO:0007669"/>
    <property type="project" value="InterPro"/>
</dbReference>
<evidence type="ECO:0000259" key="11">
    <source>
        <dbReference type="Pfam" id="PF25917"/>
    </source>
</evidence>
<keyword evidence="5" id="KW-0997">Cell inner membrane</keyword>
<dbReference type="GO" id="GO:1990281">
    <property type="term" value="C:efflux pump complex"/>
    <property type="evidence" value="ECO:0007669"/>
    <property type="project" value="TreeGrafter"/>
</dbReference>
<feature type="domain" description="Multidrug resistance protein MdtA-like beta-barrel" evidence="12">
    <location>
        <begin position="237"/>
        <end position="328"/>
    </location>
</feature>
<dbReference type="Pfam" id="PF25967">
    <property type="entry name" value="RND-MFP_C"/>
    <property type="match status" value="1"/>
</dbReference>
<dbReference type="InterPro" id="IPR006143">
    <property type="entry name" value="RND_pump_MFP"/>
</dbReference>
<feature type="domain" description="Multidrug resistance protein MdtA-like alpha-helical hairpin" evidence="10">
    <location>
        <begin position="123"/>
        <end position="199"/>
    </location>
</feature>
<evidence type="ECO:0000256" key="5">
    <source>
        <dbReference type="ARBA" id="ARBA00022519"/>
    </source>
</evidence>
<evidence type="ECO:0000256" key="2">
    <source>
        <dbReference type="ARBA" id="ARBA00009477"/>
    </source>
</evidence>
<evidence type="ECO:0000259" key="13">
    <source>
        <dbReference type="Pfam" id="PF25967"/>
    </source>
</evidence>
<name>A0A127PF82_9BURK</name>
<dbReference type="AlphaFoldDB" id="A0A127PF82"/>
<keyword evidence="3" id="KW-0813">Transport</keyword>
<evidence type="ECO:0000256" key="9">
    <source>
        <dbReference type="SAM" id="Phobius"/>
    </source>
</evidence>
<keyword evidence="9" id="KW-0812">Transmembrane</keyword>
<feature type="domain" description="Multidrug resistance protein MdtA-like C-terminal permuted SH3" evidence="13">
    <location>
        <begin position="335"/>
        <end position="396"/>
    </location>
</feature>
<dbReference type="Gene3D" id="2.40.50.100">
    <property type="match status" value="1"/>
</dbReference>
<dbReference type="Pfam" id="PF25944">
    <property type="entry name" value="Beta-barrel_RND"/>
    <property type="match status" value="1"/>
</dbReference>
<protein>
    <submittedName>
        <fullName evidence="14">Efflux transporter, RND family, MFP subunit</fullName>
    </submittedName>
</protein>
<evidence type="ECO:0000313" key="14">
    <source>
        <dbReference type="EMBL" id="AMO96466.1"/>
    </source>
</evidence>
<dbReference type="Proteomes" id="UP000072421">
    <property type="component" value="Chromosome"/>
</dbReference>
<feature type="transmembrane region" description="Helical" evidence="9">
    <location>
        <begin position="21"/>
        <end position="42"/>
    </location>
</feature>
<reference evidence="14 15" key="1">
    <citation type="submission" date="2015-11" db="EMBL/GenBank/DDBJ databases">
        <title>Exploring the genomic traits of fungus-feeding bacterial genus Collimonas.</title>
        <authorList>
            <person name="Song C."/>
            <person name="Schmidt R."/>
            <person name="de Jager V."/>
            <person name="Krzyzanowska D."/>
            <person name="Jongedijk E."/>
            <person name="Cankar K."/>
            <person name="Beekwilder J."/>
            <person name="van Veen A."/>
            <person name="de Boer W."/>
            <person name="van Veen J.A."/>
            <person name="Garbeva P."/>
        </authorList>
    </citation>
    <scope>NUCLEOTIDE SEQUENCE [LARGE SCALE GENOMIC DNA]</scope>
    <source>
        <strain evidence="14 15">Ter6</strain>
    </source>
</reference>
<feature type="domain" description="Multidrug resistance protein MdtA-like barrel-sandwich hybrid" evidence="11">
    <location>
        <begin position="76"/>
        <end position="231"/>
    </location>
</feature>
<evidence type="ECO:0000256" key="8">
    <source>
        <dbReference type="SAM" id="Coils"/>
    </source>
</evidence>
<gene>
    <name evidence="14" type="ORF">CFter6_3846</name>
</gene>
<dbReference type="InterPro" id="IPR058624">
    <property type="entry name" value="MdtA-like_HH"/>
</dbReference>
<keyword evidence="4" id="KW-1003">Cell membrane</keyword>
<dbReference type="GO" id="GO:1990195">
    <property type="term" value="C:macrolide transmembrane transporter complex"/>
    <property type="evidence" value="ECO:0007669"/>
    <property type="project" value="InterPro"/>
</dbReference>
<dbReference type="Gene3D" id="6.10.140.1990">
    <property type="match status" value="1"/>
</dbReference>
<dbReference type="Gene3D" id="2.40.30.170">
    <property type="match status" value="1"/>
</dbReference>
<dbReference type="InterPro" id="IPR058625">
    <property type="entry name" value="MdtA-like_BSH"/>
</dbReference>
<dbReference type="NCBIfam" id="TIGR01730">
    <property type="entry name" value="RND_mfp"/>
    <property type="match status" value="1"/>
</dbReference>
<dbReference type="InterPro" id="IPR030190">
    <property type="entry name" value="MacA_alpha-hairpin_sf"/>
</dbReference>
<dbReference type="EMBL" id="CP013232">
    <property type="protein sequence ID" value="AMO96466.1"/>
    <property type="molecule type" value="Genomic_DNA"/>
</dbReference>
<evidence type="ECO:0000256" key="4">
    <source>
        <dbReference type="ARBA" id="ARBA00022475"/>
    </source>
</evidence>
<keyword evidence="9" id="KW-1133">Transmembrane helix</keyword>
<dbReference type="GO" id="GO:0030313">
    <property type="term" value="C:cell envelope"/>
    <property type="evidence" value="ECO:0007669"/>
    <property type="project" value="UniProtKB-SubCell"/>
</dbReference>
<accession>A0A127PF82</accession>
<evidence type="ECO:0000313" key="15">
    <source>
        <dbReference type="Proteomes" id="UP000072421"/>
    </source>
</evidence>
<dbReference type="InterPro" id="IPR058627">
    <property type="entry name" value="MdtA-like_C"/>
</dbReference>
<comment type="similarity">
    <text evidence="2">Belongs to the membrane fusion protein (MFP) (TC 8.A.1) family.</text>
</comment>